<organism evidence="2">
    <name type="scientific">marine sediment metagenome</name>
    <dbReference type="NCBI Taxonomy" id="412755"/>
    <lineage>
        <taxon>unclassified sequences</taxon>
        <taxon>metagenomes</taxon>
        <taxon>ecological metagenomes</taxon>
    </lineage>
</organism>
<dbReference type="InterPro" id="IPR019096">
    <property type="entry name" value="YopX_protein"/>
</dbReference>
<feature type="domain" description="YopX protein" evidence="1">
    <location>
        <begin position="33"/>
        <end position="100"/>
    </location>
</feature>
<proteinExistence type="predicted"/>
<comment type="caution">
    <text evidence="2">The sequence shown here is derived from an EMBL/GenBank/DDBJ whole genome shotgun (WGS) entry which is preliminary data.</text>
</comment>
<dbReference type="SUPFAM" id="SSF159006">
    <property type="entry name" value="YopX-like"/>
    <property type="match status" value="1"/>
</dbReference>
<dbReference type="InterPro" id="IPR023385">
    <property type="entry name" value="YopX-like_C"/>
</dbReference>
<name>A0A0F9Q3L7_9ZZZZ</name>
<evidence type="ECO:0000259" key="1">
    <source>
        <dbReference type="Pfam" id="PF09643"/>
    </source>
</evidence>
<dbReference type="Gene3D" id="2.30.30.290">
    <property type="entry name" value="YopX-like domains"/>
    <property type="match status" value="1"/>
</dbReference>
<dbReference type="EMBL" id="LAZR01004521">
    <property type="protein sequence ID" value="KKN07846.1"/>
    <property type="molecule type" value="Genomic_DNA"/>
</dbReference>
<reference evidence="2" key="1">
    <citation type="journal article" date="2015" name="Nature">
        <title>Complex archaea that bridge the gap between prokaryotes and eukaryotes.</title>
        <authorList>
            <person name="Spang A."/>
            <person name="Saw J.H."/>
            <person name="Jorgensen S.L."/>
            <person name="Zaremba-Niedzwiedzka K."/>
            <person name="Martijn J."/>
            <person name="Lind A.E."/>
            <person name="van Eijk R."/>
            <person name="Schleper C."/>
            <person name="Guy L."/>
            <person name="Ettema T.J."/>
        </authorList>
    </citation>
    <scope>NUCLEOTIDE SEQUENCE</scope>
</reference>
<dbReference type="AlphaFoldDB" id="A0A0F9Q3L7"/>
<dbReference type="Pfam" id="PF09643">
    <property type="entry name" value="YopX"/>
    <property type="match status" value="1"/>
</dbReference>
<evidence type="ECO:0000313" key="2">
    <source>
        <dbReference type="EMBL" id="KKN07846.1"/>
    </source>
</evidence>
<accession>A0A0F9Q3L7</accession>
<protein>
    <recommendedName>
        <fullName evidence="1">YopX protein domain-containing protein</fullName>
    </recommendedName>
</protein>
<sequence>MEGLEKGTIPYTPAYTWENEHQLGQFSVLVARNEYTGLKDMNGKEIYEGDIVKTTTGNHQIIWDGKDGMWGFDDRYPLFFADINQREVIGNSYENPELLEVK</sequence>
<gene>
    <name evidence="2" type="ORF">LCGC14_1062990</name>
</gene>